<gene>
    <name evidence="2" type="primary">WBGene00106777</name>
</gene>
<protein>
    <submittedName>
        <fullName evidence="2">Lipase</fullName>
    </submittedName>
</protein>
<dbReference type="SUPFAM" id="SSF53474">
    <property type="entry name" value="alpha/beta-Hydrolases"/>
    <property type="match status" value="1"/>
</dbReference>
<reference evidence="2" key="2">
    <citation type="submission" date="2022-06" db="UniProtKB">
        <authorList>
            <consortium name="EnsemblMetazoa"/>
        </authorList>
    </citation>
    <scope>IDENTIFICATION</scope>
    <source>
        <strain evidence="2">PS312</strain>
    </source>
</reference>
<feature type="domain" description="Fungal lipase-type" evidence="1">
    <location>
        <begin position="105"/>
        <end position="244"/>
    </location>
</feature>
<evidence type="ECO:0000313" key="3">
    <source>
        <dbReference type="Proteomes" id="UP000005239"/>
    </source>
</evidence>
<dbReference type="GO" id="GO:0006629">
    <property type="term" value="P:lipid metabolic process"/>
    <property type="evidence" value="ECO:0007669"/>
    <property type="project" value="InterPro"/>
</dbReference>
<accession>A0A2A6CBB4</accession>
<accession>A0A8R1UDS3</accession>
<dbReference type="Gene3D" id="3.40.50.1820">
    <property type="entry name" value="alpha/beta hydrolase"/>
    <property type="match status" value="1"/>
</dbReference>
<sequence>MNRRRKGKEPYSFVDRMRSLLLSFLLLPAAVAAAAAVAEYNETLALKLLHFAAATYGQRTGECVRSATGADSDWVVHLNTTMECDVFDQPCGILIAHSIKEKETIIAFRGTRGIAQFLSELAYSINPKMAFRTSENDTLGYINQYFLSAHLTTYHKVLDYLEDERFVGHKLSLTGHSLGGALAALAALRIVATGFRSSSDVRLYTFGEPRVGNAELARNMDKFVTESYRIVHSMDAVPHIPRCKKSGRFGHGNCIEGGYYHHGTEIWYPHTNKIGKENYKVCNGGPIGEDASCSNTVNFHNVFRAHKYFSDHGQYLGIELSDFGRGGCTVESGKPDERSILTKAKDKVVEEAIKFKNWITIMIRTIFITLAAIISVSLAIRCYSSQNTVPGPSSQMVIVDCPSASFCFKSYIERNVRGDNSYTETRTCGQVGTCFETGCKGNGDNRQCCCAGNLCNSAEGAMGKALLVSFLLPVALRYL</sequence>
<organism evidence="2 3">
    <name type="scientific">Pristionchus pacificus</name>
    <name type="common">Parasitic nematode worm</name>
    <dbReference type="NCBI Taxonomy" id="54126"/>
    <lineage>
        <taxon>Eukaryota</taxon>
        <taxon>Metazoa</taxon>
        <taxon>Ecdysozoa</taxon>
        <taxon>Nematoda</taxon>
        <taxon>Chromadorea</taxon>
        <taxon>Rhabditida</taxon>
        <taxon>Rhabditina</taxon>
        <taxon>Diplogasteromorpha</taxon>
        <taxon>Diplogasteroidea</taxon>
        <taxon>Neodiplogasteridae</taxon>
        <taxon>Pristionchus</taxon>
    </lineage>
</organism>
<proteinExistence type="predicted"/>
<evidence type="ECO:0000259" key="1">
    <source>
        <dbReference type="Pfam" id="PF01764"/>
    </source>
</evidence>
<dbReference type="PANTHER" id="PTHR45908">
    <property type="entry name" value="PROTEIN CBG11750-RELATED"/>
    <property type="match status" value="1"/>
</dbReference>
<dbReference type="Proteomes" id="UP000005239">
    <property type="component" value="Unassembled WGS sequence"/>
</dbReference>
<dbReference type="Pfam" id="PF01764">
    <property type="entry name" value="Lipase_3"/>
    <property type="match status" value="1"/>
</dbReference>
<name>A0A2A6CBB4_PRIPA</name>
<dbReference type="PANTHER" id="PTHR45908:SF5">
    <property type="entry name" value="FUNGAL LIPASE-LIKE DOMAIN-CONTAINING PROTEIN"/>
    <property type="match status" value="1"/>
</dbReference>
<dbReference type="InterPro" id="IPR029058">
    <property type="entry name" value="AB_hydrolase_fold"/>
</dbReference>
<dbReference type="CDD" id="cd00519">
    <property type="entry name" value="Lipase_3"/>
    <property type="match status" value="1"/>
</dbReference>
<evidence type="ECO:0000313" key="2">
    <source>
        <dbReference type="EnsemblMetazoa" id="PPA17223.1"/>
    </source>
</evidence>
<dbReference type="AlphaFoldDB" id="A0A2A6CBB4"/>
<reference evidence="3" key="1">
    <citation type="journal article" date="2008" name="Nat. Genet.">
        <title>The Pristionchus pacificus genome provides a unique perspective on nematode lifestyle and parasitism.</title>
        <authorList>
            <person name="Dieterich C."/>
            <person name="Clifton S.W."/>
            <person name="Schuster L.N."/>
            <person name="Chinwalla A."/>
            <person name="Delehaunty K."/>
            <person name="Dinkelacker I."/>
            <person name="Fulton L."/>
            <person name="Fulton R."/>
            <person name="Godfrey J."/>
            <person name="Minx P."/>
            <person name="Mitreva M."/>
            <person name="Roeseler W."/>
            <person name="Tian H."/>
            <person name="Witte H."/>
            <person name="Yang S.P."/>
            <person name="Wilson R.K."/>
            <person name="Sommer R.J."/>
        </authorList>
    </citation>
    <scope>NUCLEOTIDE SEQUENCE [LARGE SCALE GENOMIC DNA]</scope>
    <source>
        <strain evidence="3">PS312</strain>
    </source>
</reference>
<keyword evidence="3" id="KW-1185">Reference proteome</keyword>
<dbReference type="InterPro" id="IPR002921">
    <property type="entry name" value="Fungal_lipase-type"/>
</dbReference>
<dbReference type="EnsemblMetazoa" id="PPA17223.1">
    <property type="protein sequence ID" value="PPA17223.1"/>
    <property type="gene ID" value="WBGene00106777"/>
</dbReference>